<dbReference type="CDD" id="cd00554">
    <property type="entry name" value="MECDP_synthase"/>
    <property type="match status" value="1"/>
</dbReference>
<comment type="pathway">
    <text evidence="3">Isoprenoid biosynthesis; isopentenyl diphosphate biosynthesis via DXP pathway; isopentenyl diphosphate from 1-deoxy-D-xylulose 5-phosphate: step 4/6.</text>
</comment>
<evidence type="ECO:0000256" key="4">
    <source>
        <dbReference type="ARBA" id="ARBA00012579"/>
    </source>
</evidence>
<comment type="caution">
    <text evidence="11">The sequence shown here is derived from an EMBL/GenBank/DDBJ whole genome shotgun (WGS) entry which is preliminary data.</text>
</comment>
<feature type="domain" description="2-C-methyl-D-erythritol 2,4-cyclodiphosphate synthase" evidence="10">
    <location>
        <begin position="359"/>
        <end position="491"/>
    </location>
</feature>
<evidence type="ECO:0000259" key="10">
    <source>
        <dbReference type="Pfam" id="PF02542"/>
    </source>
</evidence>
<evidence type="ECO:0000256" key="5">
    <source>
        <dbReference type="ARBA" id="ARBA00022723"/>
    </source>
</evidence>
<feature type="compositionally biased region" description="Polar residues" evidence="9">
    <location>
        <begin position="506"/>
        <end position="521"/>
    </location>
</feature>
<feature type="region of interest" description="Disordered" evidence="9">
    <location>
        <begin position="155"/>
        <end position="226"/>
    </location>
</feature>
<comment type="similarity">
    <text evidence="8">Belongs to the IspF family.</text>
</comment>
<comment type="cofactor">
    <cofactor evidence="2">
        <name>a divalent metal cation</name>
        <dbReference type="ChEBI" id="CHEBI:60240"/>
    </cofactor>
</comment>
<protein>
    <recommendedName>
        <fullName evidence="4 8">2-C-methyl-D-erythritol 2,4-cyclodiphosphate synthase</fullName>
        <ecNumber evidence="4 8">4.6.1.12</ecNumber>
    </recommendedName>
</protein>
<dbReference type="VEuPathDB" id="ToxoDB:TGRUB_255690"/>
<dbReference type="InterPro" id="IPR020555">
    <property type="entry name" value="MECDP_synthase_CS"/>
</dbReference>
<evidence type="ECO:0000256" key="1">
    <source>
        <dbReference type="ARBA" id="ARBA00000200"/>
    </source>
</evidence>
<reference evidence="11 12" key="1">
    <citation type="submission" date="2014-05" db="EMBL/GenBank/DDBJ databases">
        <authorList>
            <person name="Sibley D."/>
            <person name="Venepally P."/>
            <person name="Karamycheva S."/>
            <person name="Hadjithomas M."/>
            <person name="Khan A."/>
            <person name="Brunk B."/>
            <person name="Roos D."/>
            <person name="Caler E."/>
            <person name="Lorenzi H."/>
        </authorList>
    </citation>
    <scope>NUCLEOTIDE SEQUENCE [LARGE SCALE GENOMIC DNA]</scope>
    <source>
        <strain evidence="11 12">RUB</strain>
    </source>
</reference>
<dbReference type="SUPFAM" id="SSF69765">
    <property type="entry name" value="IpsF-like"/>
    <property type="match status" value="1"/>
</dbReference>
<keyword evidence="7 8" id="KW-0456">Lyase</keyword>
<evidence type="ECO:0000313" key="11">
    <source>
        <dbReference type="EMBL" id="KFG57596.1"/>
    </source>
</evidence>
<organism evidence="11 12">
    <name type="scientific">Toxoplasma gondii RUB</name>
    <dbReference type="NCBI Taxonomy" id="935652"/>
    <lineage>
        <taxon>Eukaryota</taxon>
        <taxon>Sar</taxon>
        <taxon>Alveolata</taxon>
        <taxon>Apicomplexa</taxon>
        <taxon>Conoidasida</taxon>
        <taxon>Coccidia</taxon>
        <taxon>Eucoccidiorida</taxon>
        <taxon>Eimeriorina</taxon>
        <taxon>Sarcocystidae</taxon>
        <taxon>Toxoplasma</taxon>
    </lineage>
</organism>
<dbReference type="Proteomes" id="UP000028834">
    <property type="component" value="Unassembled WGS sequence"/>
</dbReference>
<evidence type="ECO:0000256" key="7">
    <source>
        <dbReference type="ARBA" id="ARBA00023239"/>
    </source>
</evidence>
<dbReference type="EC" id="4.6.1.12" evidence="4 8"/>
<evidence type="ECO:0000313" key="12">
    <source>
        <dbReference type="Proteomes" id="UP000028834"/>
    </source>
</evidence>
<dbReference type="GO" id="GO:0046872">
    <property type="term" value="F:metal ion binding"/>
    <property type="evidence" value="ECO:0007669"/>
    <property type="project" value="UniProtKB-KW"/>
</dbReference>
<name>A0A086LLS8_TOXGO</name>
<evidence type="ECO:0000256" key="6">
    <source>
        <dbReference type="ARBA" id="ARBA00023229"/>
    </source>
</evidence>
<dbReference type="GO" id="GO:0019288">
    <property type="term" value="P:isopentenyl diphosphate biosynthetic process, methylerythritol 4-phosphate pathway"/>
    <property type="evidence" value="ECO:0007669"/>
    <property type="project" value="UniProtKB-UniPathway"/>
</dbReference>
<dbReference type="InterPro" id="IPR036571">
    <property type="entry name" value="MECDP_synthase_sf"/>
</dbReference>
<dbReference type="InterPro" id="IPR003526">
    <property type="entry name" value="MECDP_synthase"/>
</dbReference>
<dbReference type="PANTHER" id="PTHR43181">
    <property type="entry name" value="2-C-METHYL-D-ERYTHRITOL 2,4-CYCLODIPHOSPHATE SYNTHASE, CHLOROPLASTIC"/>
    <property type="match status" value="1"/>
</dbReference>
<dbReference type="Pfam" id="PF02542">
    <property type="entry name" value="YgbB"/>
    <property type="match status" value="1"/>
</dbReference>
<comment type="catalytic activity">
    <reaction evidence="1 8">
        <text>4-CDP-2-C-methyl-D-erythritol 2-phosphate = 2-C-methyl-D-erythritol 2,4-cyclic diphosphate + CMP</text>
        <dbReference type="Rhea" id="RHEA:23864"/>
        <dbReference type="ChEBI" id="CHEBI:57919"/>
        <dbReference type="ChEBI" id="CHEBI:58483"/>
        <dbReference type="ChEBI" id="CHEBI:60377"/>
        <dbReference type="EC" id="4.6.1.12"/>
    </reaction>
</comment>
<evidence type="ECO:0000256" key="8">
    <source>
        <dbReference type="RuleBase" id="RU004395"/>
    </source>
</evidence>
<evidence type="ECO:0000256" key="9">
    <source>
        <dbReference type="SAM" id="MobiDB-lite"/>
    </source>
</evidence>
<dbReference type="AlphaFoldDB" id="A0A086LLS8"/>
<keyword evidence="6 8" id="KW-0414">Isoprene biosynthesis</keyword>
<dbReference type="PROSITE" id="PS01350">
    <property type="entry name" value="ISPF"/>
    <property type="match status" value="1"/>
</dbReference>
<proteinExistence type="inferred from homology"/>
<dbReference type="GO" id="GO:0016114">
    <property type="term" value="P:terpenoid biosynthetic process"/>
    <property type="evidence" value="ECO:0007669"/>
    <property type="project" value="InterPro"/>
</dbReference>
<evidence type="ECO:0000256" key="3">
    <source>
        <dbReference type="ARBA" id="ARBA00004709"/>
    </source>
</evidence>
<keyword evidence="5" id="KW-0479">Metal-binding</keyword>
<evidence type="ECO:0000256" key="2">
    <source>
        <dbReference type="ARBA" id="ARBA00001968"/>
    </source>
</evidence>
<feature type="compositionally biased region" description="Low complexity" evidence="9">
    <location>
        <begin position="155"/>
        <end position="204"/>
    </location>
</feature>
<dbReference type="GO" id="GO:0008685">
    <property type="term" value="F:2-C-methyl-D-erythritol 2,4-cyclodiphosphate synthase activity"/>
    <property type="evidence" value="ECO:0007669"/>
    <property type="project" value="UniProtKB-EC"/>
</dbReference>
<feature type="region of interest" description="Disordered" evidence="9">
    <location>
        <begin position="496"/>
        <end position="521"/>
    </location>
</feature>
<dbReference type="UniPathway" id="UPA00056">
    <property type="reaction ID" value="UER00095"/>
</dbReference>
<dbReference type="NCBIfam" id="TIGR00151">
    <property type="entry name" value="ispF"/>
    <property type="match status" value="1"/>
</dbReference>
<feature type="compositionally biased region" description="Basic and acidic residues" evidence="9">
    <location>
        <begin position="496"/>
        <end position="505"/>
    </location>
</feature>
<dbReference type="OrthoDB" id="2015434at2759"/>
<dbReference type="PANTHER" id="PTHR43181:SF1">
    <property type="entry name" value="2-C-METHYL-D-ERYTHRITOL 2,4-CYCLODIPHOSPHATE SYNTHASE, CHLOROPLASTIC"/>
    <property type="match status" value="1"/>
</dbReference>
<sequence>MSQASVSRRVFPRMSFRPLNAFVSSLLSLIVLFVLCSPPPLRLCNSSPFHSWPLAGPSSSSAWLLVVNASTLQKKNSRRVSSADTSGALLTSSLSSCLFLSPSQFSPGRRPSLFCSPSVSLSRPHRSPSSSPSLSLLKSQRRFFPSLAPTAFLPSLPLRLSPRSPSPLSRSSSPFRSASLSPSSPALFPSPPRSSLLRSSSVGGESEGEGGGETETTGEAGERRPTFRIGHGYDLHRVTANPLEATGPLVIGGVCISTPPEKGWVFDRWLSSQGVLALRSFVQRFTTLLTRAKCSLAPWCTNAPHSAATGSCGESGRTQHRGNAWLSRLFRPTRNSPRASVPFSSSLSSSLSSSSPPAVENSFGVVAHSDGDVLLHAVCDAVFGAFALGDIGEHFSDSNPAFRGMSSSLLVARALEIVRAKHPDWRLGSVDATVVFDAMKFGRARKQKMRENLAELLQLPAAAVSVKAKTSEGVGPVGRKEAVACHVVLTLFKSTRTDETEKKQETNNAQRLLQNSPQTQA</sequence>
<gene>
    <name evidence="11" type="ORF">TGRUB_255690</name>
</gene>
<dbReference type="Gene3D" id="3.30.1330.50">
    <property type="entry name" value="2-C-methyl-D-erythritol 2,4-cyclodiphosphate synthase"/>
    <property type="match status" value="1"/>
</dbReference>
<dbReference type="HAMAP" id="MF_00107">
    <property type="entry name" value="IspF"/>
    <property type="match status" value="1"/>
</dbReference>
<dbReference type="EMBL" id="AFYV02002793">
    <property type="protein sequence ID" value="KFG57596.1"/>
    <property type="molecule type" value="Genomic_DNA"/>
</dbReference>
<accession>A0A086LLS8</accession>